<name>A0AAE0JE48_9PEZI</name>
<dbReference type="AlphaFoldDB" id="A0AAE0JE48"/>
<protein>
    <recommendedName>
        <fullName evidence="4">BTB domain-containing protein</fullName>
    </recommendedName>
</protein>
<feature type="compositionally biased region" description="Pro residues" evidence="1">
    <location>
        <begin position="1"/>
        <end position="11"/>
    </location>
</feature>
<dbReference type="RefSeq" id="XP_062681297.1">
    <property type="nucleotide sequence ID" value="XM_062821528.1"/>
</dbReference>
<dbReference type="EMBL" id="JAUEPP010000004">
    <property type="protein sequence ID" value="KAK3344684.1"/>
    <property type="molecule type" value="Genomic_DNA"/>
</dbReference>
<feature type="region of interest" description="Disordered" evidence="1">
    <location>
        <begin position="1"/>
        <end position="22"/>
    </location>
</feature>
<dbReference type="Proteomes" id="UP001278500">
    <property type="component" value="Unassembled WGS sequence"/>
</dbReference>
<evidence type="ECO:0000313" key="2">
    <source>
        <dbReference type="EMBL" id="KAK3344684.1"/>
    </source>
</evidence>
<feature type="compositionally biased region" description="Low complexity" evidence="1">
    <location>
        <begin position="210"/>
        <end position="246"/>
    </location>
</feature>
<organism evidence="2 3">
    <name type="scientific">Neurospora tetraspora</name>
    <dbReference type="NCBI Taxonomy" id="94610"/>
    <lineage>
        <taxon>Eukaryota</taxon>
        <taxon>Fungi</taxon>
        <taxon>Dikarya</taxon>
        <taxon>Ascomycota</taxon>
        <taxon>Pezizomycotina</taxon>
        <taxon>Sordariomycetes</taxon>
        <taxon>Sordariomycetidae</taxon>
        <taxon>Sordariales</taxon>
        <taxon>Sordariaceae</taxon>
        <taxon>Neurospora</taxon>
    </lineage>
</organism>
<feature type="compositionally biased region" description="Low complexity" evidence="1">
    <location>
        <begin position="57"/>
        <end position="77"/>
    </location>
</feature>
<evidence type="ECO:0000313" key="3">
    <source>
        <dbReference type="Proteomes" id="UP001278500"/>
    </source>
</evidence>
<keyword evidence="3" id="KW-1185">Reference proteome</keyword>
<feature type="region of interest" description="Disordered" evidence="1">
    <location>
        <begin position="180"/>
        <end position="284"/>
    </location>
</feature>
<reference evidence="2" key="1">
    <citation type="journal article" date="2023" name="Mol. Phylogenet. Evol.">
        <title>Genome-scale phylogeny and comparative genomics of the fungal order Sordariales.</title>
        <authorList>
            <person name="Hensen N."/>
            <person name="Bonometti L."/>
            <person name="Westerberg I."/>
            <person name="Brannstrom I.O."/>
            <person name="Guillou S."/>
            <person name="Cros-Aarteil S."/>
            <person name="Calhoun S."/>
            <person name="Haridas S."/>
            <person name="Kuo A."/>
            <person name="Mondo S."/>
            <person name="Pangilinan J."/>
            <person name="Riley R."/>
            <person name="LaButti K."/>
            <person name="Andreopoulos B."/>
            <person name="Lipzen A."/>
            <person name="Chen C."/>
            <person name="Yan M."/>
            <person name="Daum C."/>
            <person name="Ng V."/>
            <person name="Clum A."/>
            <person name="Steindorff A."/>
            <person name="Ohm R.A."/>
            <person name="Martin F."/>
            <person name="Silar P."/>
            <person name="Natvig D.O."/>
            <person name="Lalanne C."/>
            <person name="Gautier V."/>
            <person name="Ament-Velasquez S.L."/>
            <person name="Kruys A."/>
            <person name="Hutchinson M.I."/>
            <person name="Powell A.J."/>
            <person name="Barry K."/>
            <person name="Miller A.N."/>
            <person name="Grigoriev I.V."/>
            <person name="Debuchy R."/>
            <person name="Gladieux P."/>
            <person name="Hiltunen Thoren M."/>
            <person name="Johannesson H."/>
        </authorList>
    </citation>
    <scope>NUCLEOTIDE SEQUENCE</scope>
    <source>
        <strain evidence="2">CBS 560.94</strain>
    </source>
</reference>
<evidence type="ECO:0000256" key="1">
    <source>
        <dbReference type="SAM" id="MobiDB-lite"/>
    </source>
</evidence>
<feature type="compositionally biased region" description="Basic and acidic residues" evidence="1">
    <location>
        <begin position="251"/>
        <end position="274"/>
    </location>
</feature>
<accession>A0AAE0JE48</accession>
<evidence type="ECO:0008006" key="4">
    <source>
        <dbReference type="Google" id="ProtNLM"/>
    </source>
</evidence>
<gene>
    <name evidence="2" type="ORF">B0H65DRAFT_182588</name>
</gene>
<feature type="compositionally biased region" description="Pro residues" evidence="1">
    <location>
        <begin position="199"/>
        <end position="209"/>
    </location>
</feature>
<proteinExistence type="predicted"/>
<feature type="compositionally biased region" description="Low complexity" evidence="1">
    <location>
        <begin position="189"/>
        <end position="198"/>
    </location>
</feature>
<comment type="caution">
    <text evidence="2">The sequence shown here is derived from an EMBL/GenBank/DDBJ whole genome shotgun (WGS) entry which is preliminary data.</text>
</comment>
<feature type="region of interest" description="Disordered" evidence="1">
    <location>
        <begin position="57"/>
        <end position="88"/>
    </location>
</feature>
<reference evidence="2" key="2">
    <citation type="submission" date="2023-06" db="EMBL/GenBank/DDBJ databases">
        <authorList>
            <consortium name="Lawrence Berkeley National Laboratory"/>
            <person name="Haridas S."/>
            <person name="Hensen N."/>
            <person name="Bonometti L."/>
            <person name="Westerberg I."/>
            <person name="Brannstrom I.O."/>
            <person name="Guillou S."/>
            <person name="Cros-Aarteil S."/>
            <person name="Calhoun S."/>
            <person name="Kuo A."/>
            <person name="Mondo S."/>
            <person name="Pangilinan J."/>
            <person name="Riley R."/>
            <person name="Labutti K."/>
            <person name="Andreopoulos B."/>
            <person name="Lipzen A."/>
            <person name="Chen C."/>
            <person name="Yanf M."/>
            <person name="Daum C."/>
            <person name="Ng V."/>
            <person name="Clum A."/>
            <person name="Steindorff A."/>
            <person name="Ohm R."/>
            <person name="Martin F."/>
            <person name="Silar P."/>
            <person name="Natvig D."/>
            <person name="Lalanne C."/>
            <person name="Gautier V."/>
            <person name="Ament-Velasquez S.L."/>
            <person name="Kruys A."/>
            <person name="Hutchinson M.I."/>
            <person name="Powell A.J."/>
            <person name="Barry K."/>
            <person name="Miller A.N."/>
            <person name="Grigoriev I.V."/>
            <person name="Debuchy R."/>
            <person name="Gladieux P."/>
            <person name="Thoren M.H."/>
            <person name="Johannesson H."/>
        </authorList>
    </citation>
    <scope>NUCLEOTIDE SEQUENCE</scope>
    <source>
        <strain evidence="2">CBS 560.94</strain>
    </source>
</reference>
<dbReference type="GeneID" id="87858682"/>
<sequence length="704" mass="76762">MSTPTKPPPPNGGSSTNPPDLEIIEIVPNGDILLDVTFETSKPVILAAKKAFAAFTSRPTPRTSKTTGPGQGPAKTPARPPRPPPKPRVRVGFRVHLSVLKEHSPYFARLLSDTRFAEAKAVEAAFAKLSLEDISPGEAEWTQLPRVSIREDDEATQSAEVRYVFHDLLYILHHGRLPAPPLPPPADGTPPATDGTPPAEVPPPEPKAAPAPTTKPVSKPATKTTTPVKGQRPGQAPAKAPAKAQPNGLKKALDKTLPKGREKAPPKPGADEPKQPTQPTLPSLTIPYLTTLTLLADRFSCTPSLSRLVSSSSSSSLTPPIQIQIQTQMKWPPTPTRITKDQDGHALTLAGEELLRQKILVSWLLDFPLKFQAATREFVMYGSRRWGLGALPEEQEEEGGDGMEAGEYGENRFKARWWELPDSLEEELSYRRNSLLSVLASIPRHFLRLYIVRPPQTRSITTSSAGIGASFTSNAASALQAAAQGRQCKLGYESSASCDSYQLGEMIRFLCTKGLFSLVDFSPMSFDRAINQYDGGENPLAKVDAGNGPGTGVVFGPPKPCSPGGGRGPGTDTGLGGISTMEISHFISILRQCPSYQIDRHHTNCGLRTRMLPVLDYVQAMLSSEIIAIKRGEWEKRREEVSWVSLAQGQDDDDNGRDKGKRVFKFTRSLAADPRMRYNSTLGTSKMAMELFLADEWDWTAEEY</sequence>